<dbReference type="RefSeq" id="WP_096349537.1">
    <property type="nucleotide sequence ID" value="NZ_AP017313.1"/>
</dbReference>
<dbReference type="EMBL" id="AP017313">
    <property type="protein sequence ID" value="BAU52187.1"/>
    <property type="molecule type" value="Genomic_DNA"/>
</dbReference>
<dbReference type="AlphaFoldDB" id="A0A110B039"/>
<dbReference type="KEGG" id="mgot:MgSA37_00337"/>
<dbReference type="SUPFAM" id="SSF54593">
    <property type="entry name" value="Glyoxalase/Bleomycin resistance protein/Dihydroxybiphenyl dioxygenase"/>
    <property type="match status" value="1"/>
</dbReference>
<evidence type="ECO:0000313" key="1">
    <source>
        <dbReference type="EMBL" id="BAU52187.1"/>
    </source>
</evidence>
<sequence>MGSHSLDRTAFNAQRTKDAAYFSSLTWQTRLRLANLFNSIAYGYPENEPPKVDRAIFRAWSKEEQDKSEIYKSDETMLKSAVPILASLNEEETIKFYTEKLGFMFYSSWEGYLILGLDKINLHLWPCTDPEIAKNTGCYINVKGIDKLYAKYEPLGIIHPNGKLEEKPWRMKQFSILDNNGNIIHFGEDMGDE</sequence>
<gene>
    <name evidence="1" type="primary">ble</name>
    <name evidence="1" type="ORF">MgSA37_00337</name>
</gene>
<keyword evidence="2" id="KW-1185">Reference proteome</keyword>
<dbReference type="GO" id="GO:0046677">
    <property type="term" value="P:response to antibiotic"/>
    <property type="evidence" value="ECO:0007669"/>
    <property type="project" value="UniProtKB-KW"/>
</dbReference>
<dbReference type="OrthoDB" id="66829at2"/>
<reference evidence="1 2" key="1">
    <citation type="submission" date="2015-12" db="EMBL/GenBank/DDBJ databases">
        <title>Genome sequence of Mucilaginibacter gotjawali.</title>
        <authorList>
            <person name="Lee J.S."/>
            <person name="Lee K.C."/>
            <person name="Kim K.K."/>
            <person name="Lee B.W."/>
        </authorList>
    </citation>
    <scope>NUCLEOTIDE SEQUENCE [LARGE SCALE GENOMIC DNA]</scope>
    <source>
        <strain evidence="1 2">SA3-7</strain>
    </source>
</reference>
<dbReference type="InterPro" id="IPR029068">
    <property type="entry name" value="Glyas_Bleomycin-R_OHBP_Dase"/>
</dbReference>
<dbReference type="Gene3D" id="3.10.180.10">
    <property type="entry name" value="2,3-Dihydroxybiphenyl 1,2-Dioxygenase, domain 1"/>
    <property type="match status" value="1"/>
</dbReference>
<dbReference type="InterPro" id="IPR000335">
    <property type="entry name" value="Bleomycin-R"/>
</dbReference>
<evidence type="ECO:0000313" key="2">
    <source>
        <dbReference type="Proteomes" id="UP000218263"/>
    </source>
</evidence>
<dbReference type="CDD" id="cd08349">
    <property type="entry name" value="BLMA_like"/>
    <property type="match status" value="1"/>
</dbReference>
<name>A0A110B039_9SPHI</name>
<protein>
    <submittedName>
        <fullName evidence="1">Bleomycin resistance protein</fullName>
    </submittedName>
</protein>
<proteinExistence type="predicted"/>
<dbReference type="Proteomes" id="UP000218263">
    <property type="component" value="Chromosome"/>
</dbReference>
<accession>A0A110B039</accession>
<organism evidence="1 2">
    <name type="scientific">Mucilaginibacter gotjawali</name>
    <dbReference type="NCBI Taxonomy" id="1550579"/>
    <lineage>
        <taxon>Bacteria</taxon>
        <taxon>Pseudomonadati</taxon>
        <taxon>Bacteroidota</taxon>
        <taxon>Sphingobacteriia</taxon>
        <taxon>Sphingobacteriales</taxon>
        <taxon>Sphingobacteriaceae</taxon>
        <taxon>Mucilaginibacter</taxon>
    </lineage>
</organism>